<organism evidence="3 4">
    <name type="scientific">Armillaria borealis</name>
    <dbReference type="NCBI Taxonomy" id="47425"/>
    <lineage>
        <taxon>Eukaryota</taxon>
        <taxon>Fungi</taxon>
        <taxon>Dikarya</taxon>
        <taxon>Basidiomycota</taxon>
        <taxon>Agaricomycotina</taxon>
        <taxon>Agaricomycetes</taxon>
        <taxon>Agaricomycetidae</taxon>
        <taxon>Agaricales</taxon>
        <taxon>Marasmiineae</taxon>
        <taxon>Physalacriaceae</taxon>
        <taxon>Armillaria</taxon>
    </lineage>
</organism>
<proteinExistence type="predicted"/>
<keyword evidence="2" id="KW-0732">Signal</keyword>
<name>A0AA39J5S2_9AGAR</name>
<protein>
    <recommendedName>
        <fullName evidence="5">Secreted protein</fullName>
    </recommendedName>
</protein>
<evidence type="ECO:0000313" key="3">
    <source>
        <dbReference type="EMBL" id="KAK0436598.1"/>
    </source>
</evidence>
<keyword evidence="4" id="KW-1185">Reference proteome</keyword>
<comment type="caution">
    <text evidence="3">The sequence shown here is derived from an EMBL/GenBank/DDBJ whole genome shotgun (WGS) entry which is preliminary data.</text>
</comment>
<dbReference type="EMBL" id="JAUEPT010000054">
    <property type="protein sequence ID" value="KAK0436598.1"/>
    <property type="molecule type" value="Genomic_DNA"/>
</dbReference>
<evidence type="ECO:0008006" key="5">
    <source>
        <dbReference type="Google" id="ProtNLM"/>
    </source>
</evidence>
<evidence type="ECO:0000256" key="1">
    <source>
        <dbReference type="SAM" id="MobiDB-lite"/>
    </source>
</evidence>
<feature type="chain" id="PRO_5041385107" description="Secreted protein" evidence="2">
    <location>
        <begin position="21"/>
        <end position="111"/>
    </location>
</feature>
<evidence type="ECO:0000256" key="2">
    <source>
        <dbReference type="SAM" id="SignalP"/>
    </source>
</evidence>
<dbReference type="Proteomes" id="UP001175226">
    <property type="component" value="Unassembled WGS sequence"/>
</dbReference>
<feature type="region of interest" description="Disordered" evidence="1">
    <location>
        <begin position="87"/>
        <end position="111"/>
    </location>
</feature>
<accession>A0AA39J5S2</accession>
<sequence>MSSLGRVGTLISLLRHLVRILCSLVHVTSHFRGREKCLLFYALETSPLFEHGTLFFIRLFYDMNGSSGAFCNNRTQCHCNQRRTNQTGLKAQRQRNQLVVNPSSPTVNKPP</sequence>
<reference evidence="3" key="1">
    <citation type="submission" date="2023-06" db="EMBL/GenBank/DDBJ databases">
        <authorList>
            <consortium name="Lawrence Berkeley National Laboratory"/>
            <person name="Ahrendt S."/>
            <person name="Sahu N."/>
            <person name="Indic B."/>
            <person name="Wong-Bajracharya J."/>
            <person name="Merenyi Z."/>
            <person name="Ke H.-M."/>
            <person name="Monk M."/>
            <person name="Kocsube S."/>
            <person name="Drula E."/>
            <person name="Lipzen A."/>
            <person name="Balint B."/>
            <person name="Henrissat B."/>
            <person name="Andreopoulos B."/>
            <person name="Martin F.M."/>
            <person name="Harder C.B."/>
            <person name="Rigling D."/>
            <person name="Ford K.L."/>
            <person name="Foster G.D."/>
            <person name="Pangilinan J."/>
            <person name="Papanicolaou A."/>
            <person name="Barry K."/>
            <person name="LaButti K."/>
            <person name="Viragh M."/>
            <person name="Koriabine M."/>
            <person name="Yan M."/>
            <person name="Riley R."/>
            <person name="Champramary S."/>
            <person name="Plett K.L."/>
            <person name="Tsai I.J."/>
            <person name="Slot J."/>
            <person name="Sipos G."/>
            <person name="Plett J."/>
            <person name="Nagy L.G."/>
            <person name="Grigoriev I.V."/>
        </authorList>
    </citation>
    <scope>NUCLEOTIDE SEQUENCE</scope>
    <source>
        <strain evidence="3">FPL87.14</strain>
    </source>
</reference>
<evidence type="ECO:0000313" key="4">
    <source>
        <dbReference type="Proteomes" id="UP001175226"/>
    </source>
</evidence>
<feature type="signal peptide" evidence="2">
    <location>
        <begin position="1"/>
        <end position="20"/>
    </location>
</feature>
<dbReference type="AlphaFoldDB" id="A0AA39J5S2"/>
<gene>
    <name evidence="3" type="ORF">EV421DRAFT_1113862</name>
</gene>